<proteinExistence type="inferred from homology"/>
<dbReference type="PROSITE" id="PS50889">
    <property type="entry name" value="S4"/>
    <property type="match status" value="1"/>
</dbReference>
<keyword evidence="2" id="KW-0694">RNA-binding</keyword>
<dbReference type="Pfam" id="PF05949">
    <property type="entry name" value="DUF881"/>
    <property type="match status" value="1"/>
</dbReference>
<dbReference type="Gene3D" id="3.30.70.1880">
    <property type="entry name" value="Protein of unknown function DUF881"/>
    <property type="match status" value="1"/>
</dbReference>
<organism evidence="4 5">
    <name type="scientific">Lederbergia citri</name>
    <dbReference type="NCBI Taxonomy" id="2833580"/>
    <lineage>
        <taxon>Bacteria</taxon>
        <taxon>Bacillati</taxon>
        <taxon>Bacillota</taxon>
        <taxon>Bacilli</taxon>
        <taxon>Bacillales</taxon>
        <taxon>Bacillaceae</taxon>
        <taxon>Lederbergia</taxon>
    </lineage>
</organism>
<dbReference type="InterPro" id="IPR010273">
    <property type="entry name" value="DUF881"/>
</dbReference>
<sequence>MKGKKKGKYVVFSLVFLVFGFIIAFSYSQSNKEDANSLKINNKQYIMENSLREQIIQVQDKNRELQKNLYEKQESVREFEKALSKEQEMFSGWAEDAEKYRMFLGKMKVQGPGIEVSLEDGEYNQSEDANNYIVHEHHIFKVVDELYIAGATAISINGQRLNHNSYIVCNGPVITVDGNPYPAPFTITAIGDANTLVSALNIPGGVRDQIVNDNIILSIEKKKQIILEPVLGESS</sequence>
<dbReference type="Proteomes" id="UP000681414">
    <property type="component" value="Unassembled WGS sequence"/>
</dbReference>
<gene>
    <name evidence="4" type="ORF">KHA97_02280</name>
</gene>
<comment type="similarity">
    <text evidence="1">Belongs to the UPF0749 family.</text>
</comment>
<comment type="caution">
    <text evidence="4">The sequence shown here is derived from an EMBL/GenBank/DDBJ whole genome shotgun (WGS) entry which is preliminary data.</text>
</comment>
<dbReference type="PANTHER" id="PTHR37313">
    <property type="entry name" value="UPF0749 PROTEIN RV1825"/>
    <property type="match status" value="1"/>
</dbReference>
<dbReference type="EMBL" id="JAGYPG010000001">
    <property type="protein sequence ID" value="MBS4193900.1"/>
    <property type="molecule type" value="Genomic_DNA"/>
</dbReference>
<name>A0A942T9Z8_9BACI</name>
<feature type="coiled-coil region" evidence="3">
    <location>
        <begin position="48"/>
        <end position="82"/>
    </location>
</feature>
<keyword evidence="5" id="KW-1185">Reference proteome</keyword>
<keyword evidence="3" id="KW-0175">Coiled coil</keyword>
<protein>
    <submittedName>
        <fullName evidence="4">DUF881 domain-containing protein</fullName>
    </submittedName>
</protein>
<dbReference type="AlphaFoldDB" id="A0A942T9Z8"/>
<evidence type="ECO:0000256" key="1">
    <source>
        <dbReference type="ARBA" id="ARBA00009108"/>
    </source>
</evidence>
<evidence type="ECO:0000313" key="4">
    <source>
        <dbReference type="EMBL" id="MBS4193900.1"/>
    </source>
</evidence>
<dbReference type="GO" id="GO:0003723">
    <property type="term" value="F:RNA binding"/>
    <property type="evidence" value="ECO:0007669"/>
    <property type="project" value="UniProtKB-KW"/>
</dbReference>
<evidence type="ECO:0000256" key="3">
    <source>
        <dbReference type="SAM" id="Coils"/>
    </source>
</evidence>
<evidence type="ECO:0000256" key="2">
    <source>
        <dbReference type="PROSITE-ProRule" id="PRU00182"/>
    </source>
</evidence>
<dbReference type="RefSeq" id="WP_213123132.1">
    <property type="nucleotide sequence ID" value="NZ_JAGYPG010000001.1"/>
</dbReference>
<evidence type="ECO:0000313" key="5">
    <source>
        <dbReference type="Proteomes" id="UP000681414"/>
    </source>
</evidence>
<reference evidence="4 5" key="1">
    <citation type="submission" date="2021-05" db="EMBL/GenBank/DDBJ databases">
        <title>Novel Bacillus species.</title>
        <authorList>
            <person name="Liu G."/>
        </authorList>
    </citation>
    <scope>NUCLEOTIDE SEQUENCE [LARGE SCALE GENOMIC DNA]</scope>
    <source>
        <strain evidence="5">FJAT-49780</strain>
    </source>
</reference>
<dbReference type="PANTHER" id="PTHR37313:SF2">
    <property type="entry name" value="UPF0749 PROTEIN YLXX"/>
    <property type="match status" value="1"/>
</dbReference>
<accession>A0A942T9Z8</accession>